<proteinExistence type="inferred from homology"/>
<evidence type="ECO:0000256" key="4">
    <source>
        <dbReference type="RuleBase" id="RU369029"/>
    </source>
</evidence>
<evidence type="ECO:0000256" key="3">
    <source>
        <dbReference type="ARBA" id="ARBA00023242"/>
    </source>
</evidence>
<dbReference type="GO" id="GO:0009737">
    <property type="term" value="P:response to abscisic acid"/>
    <property type="evidence" value="ECO:0007669"/>
    <property type="project" value="TreeGrafter"/>
</dbReference>
<dbReference type="Proteomes" id="UP001157006">
    <property type="component" value="Chromosome 1L"/>
</dbReference>
<dbReference type="Pfam" id="PF16136">
    <property type="entry name" value="NLS_NINJA_AFP"/>
    <property type="match status" value="1"/>
</dbReference>
<evidence type="ECO:0000256" key="1">
    <source>
        <dbReference type="ARBA" id="ARBA00004123"/>
    </source>
</evidence>
<comment type="similarity">
    <text evidence="2 4">Belongs to the Ninja family.</text>
</comment>
<evidence type="ECO:0000313" key="8">
    <source>
        <dbReference type="EMBL" id="CAI8588080.1"/>
    </source>
</evidence>
<organism evidence="8 9">
    <name type="scientific">Vicia faba</name>
    <name type="common">Broad bean</name>
    <name type="synonym">Faba vulgaris</name>
    <dbReference type="NCBI Taxonomy" id="3906"/>
    <lineage>
        <taxon>Eukaryota</taxon>
        <taxon>Viridiplantae</taxon>
        <taxon>Streptophyta</taxon>
        <taxon>Embryophyta</taxon>
        <taxon>Tracheophyta</taxon>
        <taxon>Spermatophyta</taxon>
        <taxon>Magnoliopsida</taxon>
        <taxon>eudicotyledons</taxon>
        <taxon>Gunneridae</taxon>
        <taxon>Pentapetalae</taxon>
        <taxon>rosids</taxon>
        <taxon>fabids</taxon>
        <taxon>Fabales</taxon>
        <taxon>Fabaceae</taxon>
        <taxon>Papilionoideae</taxon>
        <taxon>50 kb inversion clade</taxon>
        <taxon>NPAAA clade</taxon>
        <taxon>Hologalegina</taxon>
        <taxon>IRL clade</taxon>
        <taxon>Fabeae</taxon>
        <taxon>Vicia</taxon>
    </lineage>
</organism>
<feature type="domain" description="Ethylene-responsive binding factor-associated repression" evidence="6">
    <location>
        <begin position="70"/>
        <end position="106"/>
    </location>
</feature>
<dbReference type="EMBL" id="OX451736">
    <property type="protein sequence ID" value="CAI8588080.1"/>
    <property type="molecule type" value="Genomic_DNA"/>
</dbReference>
<comment type="subcellular location">
    <subcellularLocation>
        <location evidence="1 4">Nucleus</location>
    </subcellularLocation>
</comment>
<feature type="region of interest" description="Disordered" evidence="5">
    <location>
        <begin position="17"/>
        <end position="51"/>
    </location>
</feature>
<feature type="compositionally biased region" description="Low complexity" evidence="5">
    <location>
        <begin position="27"/>
        <end position="44"/>
    </location>
</feature>
<dbReference type="PANTHER" id="PTHR31413">
    <property type="entry name" value="AFP HOMOLOG 2"/>
    <property type="match status" value="1"/>
</dbReference>
<gene>
    <name evidence="8" type="ORF">VFH_I330400</name>
</gene>
<evidence type="ECO:0000259" key="7">
    <source>
        <dbReference type="Pfam" id="PF16135"/>
    </source>
</evidence>
<protein>
    <recommendedName>
        <fullName evidence="4">Ninja-family protein</fullName>
    </recommendedName>
    <alternativeName>
        <fullName evidence="4">ABI-binding protein</fullName>
    </alternativeName>
</protein>
<feature type="domain" description="Tify" evidence="7">
    <location>
        <begin position="381"/>
        <end position="414"/>
    </location>
</feature>
<feature type="compositionally biased region" description="Low complexity" evidence="5">
    <location>
        <begin position="255"/>
        <end position="272"/>
    </location>
</feature>
<name>A0AAV0YPM8_VICFA</name>
<keyword evidence="3 4" id="KW-0539">Nucleus</keyword>
<accession>A0AAV0YPM8</accession>
<evidence type="ECO:0000313" key="9">
    <source>
        <dbReference type="Proteomes" id="UP001157006"/>
    </source>
</evidence>
<dbReference type="InterPro" id="IPR032308">
    <property type="entry name" value="TDBD"/>
</dbReference>
<comment type="function">
    <text evidence="4">Acts as a negative regulator of abscisic acid (ABA) response.</text>
</comment>
<feature type="region of interest" description="Disordered" evidence="5">
    <location>
        <begin position="156"/>
        <end position="191"/>
    </location>
</feature>
<reference evidence="8 9" key="1">
    <citation type="submission" date="2023-01" db="EMBL/GenBank/DDBJ databases">
        <authorList>
            <person name="Kreplak J."/>
        </authorList>
    </citation>
    <scope>NUCLEOTIDE SEQUENCE [LARGE SCALE GENOMIC DNA]</scope>
</reference>
<dbReference type="PANTHER" id="PTHR31413:SF46">
    <property type="entry name" value="NINJA-FAMILY PROTEIN AFP1"/>
    <property type="match status" value="1"/>
</dbReference>
<dbReference type="InterPro" id="IPR031307">
    <property type="entry name" value="Ninja_fam"/>
</dbReference>
<dbReference type="Pfam" id="PF07897">
    <property type="entry name" value="EAR"/>
    <property type="match status" value="1"/>
</dbReference>
<feature type="compositionally biased region" description="Polar residues" evidence="5">
    <location>
        <begin position="336"/>
        <end position="346"/>
    </location>
</feature>
<evidence type="ECO:0000259" key="6">
    <source>
        <dbReference type="Pfam" id="PF07897"/>
    </source>
</evidence>
<dbReference type="GO" id="GO:0045892">
    <property type="term" value="P:negative regulation of DNA-templated transcription"/>
    <property type="evidence" value="ECO:0007669"/>
    <property type="project" value="TreeGrafter"/>
</dbReference>
<dbReference type="AlphaFoldDB" id="A0AAV0YPM8"/>
<dbReference type="InterPro" id="IPR012463">
    <property type="entry name" value="Ninja_motif"/>
</dbReference>
<evidence type="ECO:0000256" key="2">
    <source>
        <dbReference type="ARBA" id="ARBA00006081"/>
    </source>
</evidence>
<dbReference type="InterPro" id="IPR032310">
    <property type="entry name" value="NLS_NINJA_AFP-like"/>
</dbReference>
<dbReference type="GO" id="GO:0005634">
    <property type="term" value="C:nucleus"/>
    <property type="evidence" value="ECO:0007669"/>
    <property type="project" value="UniProtKB-SubCell"/>
</dbReference>
<sequence>MKMEKYPRDLLERLCVSSGGSDDNIHRTTTTTTTTRTAQQTQNAQHHHQQYHQYLRENEHGEQEEEEEEDEDEGIELNLGLSLGGRFGVDKHAKNKKLIRSSSVVGTMPLLREDIAAAAGVASPSPAYPTLMRASSLPTETEEEWRKRKELQTLRRMEAKRRRSEKQRVSISKSEKDSISTVAPIGGGGGGCSEEVEGGGGGATMVLNRSSTVATMLPFGLPNWAVASKQVVVGDVLGKGKIGVGFQGLMFAQPSSQGSVESQGGSSSSVSEMDSKPFLGSSSCGEARSPASNQSLQERSNQDSLGSSGVPKTKENLTRTTSRSEIMENASKKPLPNQNIGKEIGTNSMEDMPCVFTKGCGPNGRRIEGILYKYGKGEEVRIMCVCHGNFLSPAEFVKHAGGEDVAHPLRHIVVNPSAAPFL</sequence>
<evidence type="ECO:0000256" key="5">
    <source>
        <dbReference type="SAM" id="MobiDB-lite"/>
    </source>
</evidence>
<feature type="region of interest" description="Disordered" evidence="5">
    <location>
        <begin position="254"/>
        <end position="346"/>
    </location>
</feature>
<dbReference type="GO" id="GO:0007165">
    <property type="term" value="P:signal transduction"/>
    <property type="evidence" value="ECO:0007669"/>
    <property type="project" value="InterPro"/>
</dbReference>
<keyword evidence="9" id="KW-1185">Reference proteome</keyword>
<dbReference type="Pfam" id="PF16135">
    <property type="entry name" value="TDBD"/>
    <property type="match status" value="1"/>
</dbReference>
<feature type="compositionally biased region" description="Polar residues" evidence="5">
    <location>
        <begin position="280"/>
        <end position="307"/>
    </location>
</feature>